<dbReference type="GO" id="GO:0036503">
    <property type="term" value="P:ERAD pathway"/>
    <property type="evidence" value="ECO:0007669"/>
    <property type="project" value="UniProtKB-ARBA"/>
</dbReference>
<comment type="cofactor">
    <cofactor evidence="1 12">
        <name>Ca(2+)</name>
        <dbReference type="ChEBI" id="CHEBI:29108"/>
    </cofactor>
</comment>
<evidence type="ECO:0000256" key="1">
    <source>
        <dbReference type="ARBA" id="ARBA00001913"/>
    </source>
</evidence>
<feature type="active site" evidence="11">
    <location>
        <position position="408"/>
    </location>
</feature>
<dbReference type="InterPro" id="IPR050749">
    <property type="entry name" value="Glycosyl_Hydrolase_47"/>
</dbReference>
<dbReference type="GO" id="GO:0016020">
    <property type="term" value="C:membrane"/>
    <property type="evidence" value="ECO:0007669"/>
    <property type="project" value="InterPro"/>
</dbReference>
<accession>A0AAN6G5H9</accession>
<keyword evidence="4 15" id="KW-0732">Signal</keyword>
<keyword evidence="7" id="KW-0325">Glycoprotein</keyword>
<dbReference type="InterPro" id="IPR036026">
    <property type="entry name" value="Seven-hairpin_glycosidases"/>
</dbReference>
<evidence type="ECO:0000256" key="13">
    <source>
        <dbReference type="PIRSR" id="PIRSR601382-3"/>
    </source>
</evidence>
<keyword evidence="17" id="KW-1185">Reference proteome</keyword>
<protein>
    <recommendedName>
        <fullName evidence="14">alpha-1,2-Mannosidase</fullName>
        <ecNumber evidence="14">3.2.1.-</ecNumber>
    </recommendedName>
</protein>
<dbReference type="EMBL" id="JAPDMQ010000624">
    <property type="protein sequence ID" value="KAK0521969.1"/>
    <property type="molecule type" value="Genomic_DNA"/>
</dbReference>
<feature type="active site" evidence="11">
    <location>
        <position position="261"/>
    </location>
</feature>
<dbReference type="PANTHER" id="PTHR11742:SF101">
    <property type="entry name" value="MANNOSYL-OLIGOSACCHARIDE ALPHA-1,2-MANNOSIDASE 1B"/>
    <property type="match status" value="1"/>
</dbReference>
<evidence type="ECO:0000256" key="4">
    <source>
        <dbReference type="ARBA" id="ARBA00022729"/>
    </source>
</evidence>
<dbReference type="GO" id="GO:0005783">
    <property type="term" value="C:endoplasmic reticulum"/>
    <property type="evidence" value="ECO:0007669"/>
    <property type="project" value="TreeGrafter"/>
</dbReference>
<sequence>MRVAITSALALAIFGQLGGAVTLQSPNLKANATRADAVRALYQSSFANYLKYAKGADELLPLSKKPQNNFLGGWGATMVDSISTSRFMNLTDYATLAEDWMINNVDYTKTAEKSISLFETTIRHVAGLVSAYELGGQTKKGLIKQATILADILLRAWNGTDVPYNTLVNWGPTTARPDDSSKTASAGIAEAGTLILEFDRLSKYSGNASYKAFARRAEDALVRSRGQFPGLRYQEYFTHYLNGSRQLTPNTTFTSLGGGSDSFYEYLLKYPLLLGNTKSSYLGTWVTGTKSAIKYLVQSPRGHDSTFFLADADARTILPEYSHLACYAPGNILLGGKALGNDQLVQWGLKLAQGCIDTYRATGSGIGPEQWTYILKDGSTNGVSYTDDAFSQQHGFSISSADYVLRPEVLESMFYAYRITGDQRWADYAWDAFLAIQAHYTTPDGSLAATKDVRPSNPKLIDNEQSFVYAETFKYLYMTFADPSIGSLDRYVFNTEAHPFLRENAGADFTTVTVGTVPTPLMQSHV</sequence>
<evidence type="ECO:0000256" key="6">
    <source>
        <dbReference type="ARBA" id="ARBA00023157"/>
    </source>
</evidence>
<evidence type="ECO:0000256" key="9">
    <source>
        <dbReference type="ARBA" id="ARBA00047669"/>
    </source>
</evidence>
<comment type="catalytic activity">
    <reaction evidence="10">
        <text>N(4)-(alpha-D-Man-(1-&gt;2)-alpha-D-Man-(1-&gt;2)-alpha-D-Man-(1-&gt;3)-[alpha-D-Man-(1-&gt;2)-alpha-D-Man-(1-&gt;3)-[alpha-D-Man-(1-&gt;2)-alpha-D-Man-(1-&gt;6)]-alpha-D-Man-(1-&gt;6)]-beta-D-Man-(1-&gt;4)-beta-D-GlcNAc-(1-&gt;4)-beta-D-GlcNAc)-L-asparaginyl-[protein] (N-glucan mannose isomer 9A1,2,3B1,2,3) + 4 H2O = N(4)-(alpha-D-Man-(1-&gt;3)-[alpha-D-Man-(1-&gt;3)-[alpha-D-Man-(1-&gt;6)]-alpha-D-Man-(1-&gt;6)]-beta-D-Man-(1-&gt;4)-beta-D-GlcNAc-(1-&gt;4)-beta-D-GlcNAc)-L-asparaginyl-[protein] (N-glucan mannose isomer 5A1,2) + 4 beta-D-mannose</text>
        <dbReference type="Rhea" id="RHEA:56008"/>
        <dbReference type="Rhea" id="RHEA-COMP:14356"/>
        <dbReference type="Rhea" id="RHEA-COMP:14367"/>
        <dbReference type="ChEBI" id="CHEBI:15377"/>
        <dbReference type="ChEBI" id="CHEBI:28563"/>
        <dbReference type="ChEBI" id="CHEBI:59087"/>
        <dbReference type="ChEBI" id="CHEBI:139493"/>
        <dbReference type="EC" id="3.2.1.113"/>
    </reaction>
</comment>
<evidence type="ECO:0000256" key="2">
    <source>
        <dbReference type="ARBA" id="ARBA00004922"/>
    </source>
</evidence>
<evidence type="ECO:0000256" key="7">
    <source>
        <dbReference type="ARBA" id="ARBA00023180"/>
    </source>
</evidence>
<dbReference type="Pfam" id="PF01532">
    <property type="entry name" value="Glyco_hydro_47"/>
    <property type="match status" value="1"/>
</dbReference>
<feature type="active site" description="Proton donor" evidence="11">
    <location>
        <position position="369"/>
    </location>
</feature>
<evidence type="ECO:0000256" key="11">
    <source>
        <dbReference type="PIRSR" id="PIRSR601382-1"/>
    </source>
</evidence>
<evidence type="ECO:0000256" key="12">
    <source>
        <dbReference type="PIRSR" id="PIRSR601382-2"/>
    </source>
</evidence>
<dbReference type="PRINTS" id="PR00747">
    <property type="entry name" value="GLYHDRLASE47"/>
</dbReference>
<keyword evidence="8 14" id="KW-0326">Glycosidase</keyword>
<comment type="caution">
    <text evidence="16">The sequence shown here is derived from an EMBL/GenBank/DDBJ whole genome shotgun (WGS) entry which is preliminary data.</text>
</comment>
<dbReference type="PANTHER" id="PTHR11742">
    <property type="entry name" value="MANNOSYL-OLIGOSACCHARIDE ALPHA-1,2-MANNOSIDASE-RELATED"/>
    <property type="match status" value="1"/>
</dbReference>
<dbReference type="GO" id="GO:0005975">
    <property type="term" value="P:carbohydrate metabolic process"/>
    <property type="evidence" value="ECO:0007669"/>
    <property type="project" value="InterPro"/>
</dbReference>
<feature type="binding site" evidence="12">
    <location>
        <position position="495"/>
    </location>
    <ligand>
        <name>Ca(2+)</name>
        <dbReference type="ChEBI" id="CHEBI:29108"/>
    </ligand>
</feature>
<dbReference type="Proteomes" id="UP001176521">
    <property type="component" value="Unassembled WGS sequence"/>
</dbReference>
<name>A0AAN6G5H9_9BASI</name>
<keyword evidence="5 14" id="KW-0378">Hydrolase</keyword>
<reference evidence="16" key="1">
    <citation type="journal article" date="2023" name="PhytoFront">
        <title>Draft Genome Resources of Seven Strains of Tilletia horrida, Causal Agent of Kernel Smut of Rice.</title>
        <authorList>
            <person name="Khanal S."/>
            <person name="Antony Babu S."/>
            <person name="Zhou X.G."/>
        </authorList>
    </citation>
    <scope>NUCLEOTIDE SEQUENCE</scope>
    <source>
        <strain evidence="16">TX3</strain>
    </source>
</reference>
<gene>
    <name evidence="16" type="ORF">OC842_006607</name>
</gene>
<dbReference type="InterPro" id="IPR001382">
    <property type="entry name" value="Glyco_hydro_47"/>
</dbReference>
<comment type="similarity">
    <text evidence="3 14">Belongs to the glycosyl hydrolase 47 family.</text>
</comment>
<feature type="active site" description="Proton donor" evidence="11">
    <location>
        <position position="119"/>
    </location>
</feature>
<dbReference type="SUPFAM" id="SSF48225">
    <property type="entry name" value="Seven-hairpin glycosidases"/>
    <property type="match status" value="1"/>
</dbReference>
<comment type="pathway">
    <text evidence="2">Protein modification; protein glycosylation.</text>
</comment>
<comment type="catalytic activity">
    <reaction evidence="9">
        <text>N(4)-(alpha-D-Man-(1-&gt;2)-alpha-D-Man-(1-&gt;2)-alpha-D-Man-(1-&gt;3)-[alpha-D-Man-(1-&gt;3)-[alpha-D-Man-(1-&gt;2)-alpha-D-Man-(1-&gt;6)]-alpha-D-Man-(1-&gt;6)]-beta-D-Man-(1-&gt;4)-beta-D-GlcNAc-(1-&gt;4)-beta-D-GlcNAc)-L-asparaginyl-[protein] (N-glucan mannose isomer 8A1,2,3B1,3) + 3 H2O = N(4)-(alpha-D-Man-(1-&gt;3)-[alpha-D-Man-(1-&gt;3)-[alpha-D-Man-(1-&gt;6)]-alpha-D-Man-(1-&gt;6)]-beta-D-Man-(1-&gt;4)-beta-D-GlcNAc-(1-&gt;4)-beta-D-GlcNAc)-L-asparaginyl-[protein] (N-glucan mannose isomer 5A1,2) + 3 beta-D-mannose</text>
        <dbReference type="Rhea" id="RHEA:56028"/>
        <dbReference type="Rhea" id="RHEA-COMP:14358"/>
        <dbReference type="Rhea" id="RHEA-COMP:14367"/>
        <dbReference type="ChEBI" id="CHEBI:15377"/>
        <dbReference type="ChEBI" id="CHEBI:28563"/>
        <dbReference type="ChEBI" id="CHEBI:59087"/>
        <dbReference type="ChEBI" id="CHEBI:60628"/>
        <dbReference type="EC" id="3.2.1.113"/>
    </reaction>
</comment>
<feature type="chain" id="PRO_5042842969" description="alpha-1,2-Mannosidase" evidence="15">
    <location>
        <begin position="21"/>
        <end position="526"/>
    </location>
</feature>
<evidence type="ECO:0000256" key="8">
    <source>
        <dbReference type="ARBA" id="ARBA00023295"/>
    </source>
</evidence>
<dbReference type="Gene3D" id="1.50.10.10">
    <property type="match status" value="1"/>
</dbReference>
<keyword evidence="12" id="KW-0479">Metal-binding</keyword>
<dbReference type="AlphaFoldDB" id="A0AAN6G5H9"/>
<evidence type="ECO:0000256" key="15">
    <source>
        <dbReference type="SAM" id="SignalP"/>
    </source>
</evidence>
<keyword evidence="12" id="KW-0106">Calcium</keyword>
<evidence type="ECO:0000313" key="16">
    <source>
        <dbReference type="EMBL" id="KAK0521969.1"/>
    </source>
</evidence>
<dbReference type="GO" id="GO:0005509">
    <property type="term" value="F:calcium ion binding"/>
    <property type="evidence" value="ECO:0007669"/>
    <property type="project" value="InterPro"/>
</dbReference>
<organism evidence="16 17">
    <name type="scientific">Tilletia horrida</name>
    <dbReference type="NCBI Taxonomy" id="155126"/>
    <lineage>
        <taxon>Eukaryota</taxon>
        <taxon>Fungi</taxon>
        <taxon>Dikarya</taxon>
        <taxon>Basidiomycota</taxon>
        <taxon>Ustilaginomycotina</taxon>
        <taxon>Exobasidiomycetes</taxon>
        <taxon>Tilletiales</taxon>
        <taxon>Tilletiaceae</taxon>
        <taxon>Tilletia</taxon>
    </lineage>
</organism>
<evidence type="ECO:0000313" key="17">
    <source>
        <dbReference type="Proteomes" id="UP001176521"/>
    </source>
</evidence>
<evidence type="ECO:0000256" key="14">
    <source>
        <dbReference type="RuleBase" id="RU361193"/>
    </source>
</evidence>
<dbReference type="InterPro" id="IPR012341">
    <property type="entry name" value="6hp_glycosidase-like_sf"/>
</dbReference>
<feature type="signal peptide" evidence="15">
    <location>
        <begin position="1"/>
        <end position="20"/>
    </location>
</feature>
<evidence type="ECO:0000256" key="5">
    <source>
        <dbReference type="ARBA" id="ARBA00022801"/>
    </source>
</evidence>
<feature type="disulfide bond" evidence="13">
    <location>
        <begin position="326"/>
        <end position="355"/>
    </location>
</feature>
<evidence type="ECO:0000256" key="10">
    <source>
        <dbReference type="ARBA" id="ARBA00048605"/>
    </source>
</evidence>
<dbReference type="GO" id="GO:0004571">
    <property type="term" value="F:mannosyl-oligosaccharide 1,2-alpha-mannosidase activity"/>
    <property type="evidence" value="ECO:0007669"/>
    <property type="project" value="UniProtKB-EC"/>
</dbReference>
<dbReference type="EC" id="3.2.1.-" evidence="14"/>
<proteinExistence type="inferred from homology"/>
<evidence type="ECO:0000256" key="3">
    <source>
        <dbReference type="ARBA" id="ARBA00007658"/>
    </source>
</evidence>
<keyword evidence="6 13" id="KW-1015">Disulfide bond</keyword>